<evidence type="ECO:0000313" key="3">
    <source>
        <dbReference type="Proteomes" id="UP000059680"/>
    </source>
</evidence>
<protein>
    <submittedName>
        <fullName evidence="2">Os03g0237900 protein</fullName>
    </submittedName>
</protein>
<name>A0A0P0VV92_ORYSJ</name>
<organism evidence="2 3">
    <name type="scientific">Oryza sativa subsp. japonica</name>
    <name type="common">Rice</name>
    <dbReference type="NCBI Taxonomy" id="39947"/>
    <lineage>
        <taxon>Eukaryota</taxon>
        <taxon>Viridiplantae</taxon>
        <taxon>Streptophyta</taxon>
        <taxon>Embryophyta</taxon>
        <taxon>Tracheophyta</taxon>
        <taxon>Spermatophyta</taxon>
        <taxon>Magnoliopsida</taxon>
        <taxon>Liliopsida</taxon>
        <taxon>Poales</taxon>
        <taxon>Poaceae</taxon>
        <taxon>BOP clade</taxon>
        <taxon>Oryzoideae</taxon>
        <taxon>Oryzeae</taxon>
        <taxon>Oryzinae</taxon>
        <taxon>Oryza</taxon>
        <taxon>Oryza sativa</taxon>
    </lineage>
</organism>
<reference evidence="2 3" key="3">
    <citation type="journal article" date="2013" name="Rice">
        <title>Improvement of the Oryza sativa Nipponbare reference genome using next generation sequence and optical map data.</title>
        <authorList>
            <person name="Kawahara Y."/>
            <person name="de la Bastide M."/>
            <person name="Hamilton J.P."/>
            <person name="Kanamori H."/>
            <person name="McCombie W.R."/>
            <person name="Ouyang S."/>
            <person name="Schwartz D.C."/>
            <person name="Tanaka T."/>
            <person name="Wu J."/>
            <person name="Zhou S."/>
            <person name="Childs K.L."/>
            <person name="Davidson R.M."/>
            <person name="Lin H."/>
            <person name="Quesada-Ocampo L."/>
            <person name="Vaillancourt B."/>
            <person name="Sakai H."/>
            <person name="Lee S.S."/>
            <person name="Kim J."/>
            <person name="Numa H."/>
            <person name="Itoh T."/>
            <person name="Buell C.R."/>
            <person name="Matsumoto T."/>
        </authorList>
    </citation>
    <scope>NUCLEOTIDE SEQUENCE [LARGE SCALE GENOMIC DNA]</scope>
    <source>
        <strain evidence="3">cv. Nipponbare</strain>
    </source>
</reference>
<dbReference type="EMBL" id="AP014959">
    <property type="protein sequence ID" value="BAS83168.1"/>
    <property type="molecule type" value="Genomic_DNA"/>
</dbReference>
<dbReference type="AlphaFoldDB" id="A0A0P0VV92"/>
<reference evidence="2 3" key="2">
    <citation type="journal article" date="2013" name="Plant Cell Physiol.">
        <title>Rice Annotation Project Database (RAP-DB): an integrative and interactive database for rice genomics.</title>
        <authorList>
            <person name="Sakai H."/>
            <person name="Lee S.S."/>
            <person name="Tanaka T."/>
            <person name="Numa H."/>
            <person name="Kim J."/>
            <person name="Kawahara Y."/>
            <person name="Wakimoto H."/>
            <person name="Yang C.C."/>
            <person name="Iwamoto M."/>
            <person name="Abe T."/>
            <person name="Yamada Y."/>
            <person name="Muto A."/>
            <person name="Inokuchi H."/>
            <person name="Ikemura T."/>
            <person name="Matsumoto T."/>
            <person name="Sasaki T."/>
            <person name="Itoh T."/>
        </authorList>
    </citation>
    <scope>NUCLEOTIDE SEQUENCE [LARGE SCALE GENOMIC DNA]</scope>
    <source>
        <strain evidence="3">cv. Nipponbare</strain>
    </source>
</reference>
<dbReference type="Proteomes" id="UP000059680">
    <property type="component" value="Chromosome 3"/>
</dbReference>
<keyword evidence="3" id="KW-1185">Reference proteome</keyword>
<accession>A0A0P0VV92</accession>
<feature type="compositionally biased region" description="Basic and acidic residues" evidence="1">
    <location>
        <begin position="122"/>
        <end position="132"/>
    </location>
</feature>
<proteinExistence type="predicted"/>
<reference evidence="3" key="1">
    <citation type="journal article" date="2005" name="Nature">
        <title>The map-based sequence of the rice genome.</title>
        <authorList>
            <consortium name="International rice genome sequencing project (IRGSP)"/>
            <person name="Matsumoto T."/>
            <person name="Wu J."/>
            <person name="Kanamori H."/>
            <person name="Katayose Y."/>
            <person name="Fujisawa M."/>
            <person name="Namiki N."/>
            <person name="Mizuno H."/>
            <person name="Yamamoto K."/>
            <person name="Antonio B.A."/>
            <person name="Baba T."/>
            <person name="Sakata K."/>
            <person name="Nagamura Y."/>
            <person name="Aoki H."/>
            <person name="Arikawa K."/>
            <person name="Arita K."/>
            <person name="Bito T."/>
            <person name="Chiden Y."/>
            <person name="Fujitsuka N."/>
            <person name="Fukunaka R."/>
            <person name="Hamada M."/>
            <person name="Harada C."/>
            <person name="Hayashi A."/>
            <person name="Hijishita S."/>
            <person name="Honda M."/>
            <person name="Hosokawa S."/>
            <person name="Ichikawa Y."/>
            <person name="Idonuma A."/>
            <person name="Iijima M."/>
            <person name="Ikeda M."/>
            <person name="Ikeno M."/>
            <person name="Ito K."/>
            <person name="Ito S."/>
            <person name="Ito T."/>
            <person name="Ito Y."/>
            <person name="Ito Y."/>
            <person name="Iwabuchi A."/>
            <person name="Kamiya K."/>
            <person name="Karasawa W."/>
            <person name="Kurita K."/>
            <person name="Katagiri S."/>
            <person name="Kikuta A."/>
            <person name="Kobayashi H."/>
            <person name="Kobayashi N."/>
            <person name="Machita K."/>
            <person name="Maehara T."/>
            <person name="Masukawa M."/>
            <person name="Mizubayashi T."/>
            <person name="Mukai Y."/>
            <person name="Nagasaki H."/>
            <person name="Nagata Y."/>
            <person name="Naito S."/>
            <person name="Nakashima M."/>
            <person name="Nakama Y."/>
            <person name="Nakamichi Y."/>
            <person name="Nakamura M."/>
            <person name="Meguro A."/>
            <person name="Negishi M."/>
            <person name="Ohta I."/>
            <person name="Ohta T."/>
            <person name="Okamoto M."/>
            <person name="Ono N."/>
            <person name="Saji S."/>
            <person name="Sakaguchi M."/>
            <person name="Sakai K."/>
            <person name="Shibata M."/>
            <person name="Shimokawa T."/>
            <person name="Song J."/>
            <person name="Takazaki Y."/>
            <person name="Terasawa K."/>
            <person name="Tsugane M."/>
            <person name="Tsuji K."/>
            <person name="Ueda S."/>
            <person name="Waki K."/>
            <person name="Yamagata H."/>
            <person name="Yamamoto M."/>
            <person name="Yamamoto S."/>
            <person name="Yamane H."/>
            <person name="Yoshiki S."/>
            <person name="Yoshihara R."/>
            <person name="Yukawa K."/>
            <person name="Zhong H."/>
            <person name="Yano M."/>
            <person name="Yuan Q."/>
            <person name="Ouyang S."/>
            <person name="Liu J."/>
            <person name="Jones K.M."/>
            <person name="Gansberger K."/>
            <person name="Moffat K."/>
            <person name="Hill J."/>
            <person name="Bera J."/>
            <person name="Fadrosh D."/>
            <person name="Jin S."/>
            <person name="Johri S."/>
            <person name="Kim M."/>
            <person name="Overton L."/>
            <person name="Reardon M."/>
            <person name="Tsitrin T."/>
            <person name="Vuong H."/>
            <person name="Weaver B."/>
            <person name="Ciecko A."/>
            <person name="Tallon L."/>
            <person name="Jackson J."/>
            <person name="Pai G."/>
            <person name="Aken S.V."/>
            <person name="Utterback T."/>
            <person name="Reidmuller S."/>
            <person name="Feldblyum T."/>
            <person name="Hsiao J."/>
            <person name="Zismann V."/>
            <person name="Iobst S."/>
            <person name="de Vazeille A.R."/>
            <person name="Buell C.R."/>
            <person name="Ying K."/>
            <person name="Li Y."/>
            <person name="Lu T."/>
            <person name="Huang Y."/>
            <person name="Zhao Q."/>
            <person name="Feng Q."/>
            <person name="Zhang L."/>
            <person name="Zhu J."/>
            <person name="Weng Q."/>
            <person name="Mu J."/>
            <person name="Lu Y."/>
            <person name="Fan D."/>
            <person name="Liu Y."/>
            <person name="Guan J."/>
            <person name="Zhang Y."/>
            <person name="Yu S."/>
            <person name="Liu X."/>
            <person name="Zhang Y."/>
            <person name="Hong G."/>
            <person name="Han B."/>
            <person name="Choisne N."/>
            <person name="Demange N."/>
            <person name="Orjeda G."/>
            <person name="Samain S."/>
            <person name="Cattolico L."/>
            <person name="Pelletier E."/>
            <person name="Couloux A."/>
            <person name="Segurens B."/>
            <person name="Wincker P."/>
            <person name="D'Hont A."/>
            <person name="Scarpelli C."/>
            <person name="Weissenbach J."/>
            <person name="Salanoubat M."/>
            <person name="Quetier F."/>
            <person name="Yu Y."/>
            <person name="Kim H.R."/>
            <person name="Rambo T."/>
            <person name="Currie J."/>
            <person name="Collura K."/>
            <person name="Luo M."/>
            <person name="Yang T."/>
            <person name="Ammiraju J.S.S."/>
            <person name="Engler F."/>
            <person name="Soderlund C."/>
            <person name="Wing R.A."/>
            <person name="Palmer L.E."/>
            <person name="de la Bastide M."/>
            <person name="Spiegel L."/>
            <person name="Nascimento L."/>
            <person name="Zutavern T."/>
            <person name="O'Shaughnessy A."/>
            <person name="Dike S."/>
            <person name="Dedhia N."/>
            <person name="Preston R."/>
            <person name="Balija V."/>
            <person name="McCombie W.R."/>
            <person name="Chow T."/>
            <person name="Chen H."/>
            <person name="Chung M."/>
            <person name="Chen C."/>
            <person name="Shaw J."/>
            <person name="Wu H."/>
            <person name="Hsiao K."/>
            <person name="Chao Y."/>
            <person name="Chu M."/>
            <person name="Cheng C."/>
            <person name="Hour A."/>
            <person name="Lee P."/>
            <person name="Lin S."/>
            <person name="Lin Y."/>
            <person name="Liou J."/>
            <person name="Liu S."/>
            <person name="Hsing Y."/>
            <person name="Raghuvanshi S."/>
            <person name="Mohanty A."/>
            <person name="Bharti A.K."/>
            <person name="Gaur A."/>
            <person name="Gupta V."/>
            <person name="Kumar D."/>
            <person name="Ravi V."/>
            <person name="Vij S."/>
            <person name="Kapur A."/>
            <person name="Khurana P."/>
            <person name="Khurana P."/>
            <person name="Khurana J.P."/>
            <person name="Tyagi A.K."/>
            <person name="Gaikwad K."/>
            <person name="Singh A."/>
            <person name="Dalal V."/>
            <person name="Srivastava S."/>
            <person name="Dixit A."/>
            <person name="Pal A.K."/>
            <person name="Ghazi I.A."/>
            <person name="Yadav M."/>
            <person name="Pandit A."/>
            <person name="Bhargava A."/>
            <person name="Sureshbabu K."/>
            <person name="Batra K."/>
            <person name="Sharma T.R."/>
            <person name="Mohapatra T."/>
            <person name="Singh N.K."/>
            <person name="Messing J."/>
            <person name="Nelson A.B."/>
            <person name="Fuks G."/>
            <person name="Kavchok S."/>
            <person name="Keizer G."/>
            <person name="Linton E."/>
            <person name="Llaca V."/>
            <person name="Song R."/>
            <person name="Tanyolac B."/>
            <person name="Young S."/>
            <person name="Ho-Il K."/>
            <person name="Hahn J.H."/>
            <person name="Sangsakoo G."/>
            <person name="Vanavichit A."/>
            <person name="de Mattos Luiz.A.T."/>
            <person name="Zimmer P.D."/>
            <person name="Malone G."/>
            <person name="Dellagostin O."/>
            <person name="de Oliveira A.C."/>
            <person name="Bevan M."/>
            <person name="Bancroft I."/>
            <person name="Minx P."/>
            <person name="Cordum H."/>
            <person name="Wilson R."/>
            <person name="Cheng Z."/>
            <person name="Jin W."/>
            <person name="Jiang J."/>
            <person name="Leong S.A."/>
            <person name="Iwama H."/>
            <person name="Gojobori T."/>
            <person name="Itoh T."/>
            <person name="Niimura Y."/>
            <person name="Fujii Y."/>
            <person name="Habara T."/>
            <person name="Sakai H."/>
            <person name="Sato Y."/>
            <person name="Wilson G."/>
            <person name="Kumar K."/>
            <person name="McCouch S."/>
            <person name="Juretic N."/>
            <person name="Hoen D."/>
            <person name="Wright S."/>
            <person name="Bruskiewich R."/>
            <person name="Bureau T."/>
            <person name="Miyao A."/>
            <person name="Hirochika H."/>
            <person name="Nishikawa T."/>
            <person name="Kadowaki K."/>
            <person name="Sugiura M."/>
            <person name="Burr B."/>
            <person name="Sasaki T."/>
        </authorList>
    </citation>
    <scope>NUCLEOTIDE SEQUENCE [LARGE SCALE GENOMIC DNA]</scope>
    <source>
        <strain evidence="3">cv. Nipponbare</strain>
    </source>
</reference>
<evidence type="ECO:0000256" key="1">
    <source>
        <dbReference type="SAM" id="MobiDB-lite"/>
    </source>
</evidence>
<dbReference type="Gramene" id="Os03t0237900-01">
    <property type="protein sequence ID" value="Os03t0237900-01"/>
    <property type="gene ID" value="Os03g0237900"/>
</dbReference>
<feature type="region of interest" description="Disordered" evidence="1">
    <location>
        <begin position="110"/>
        <end position="144"/>
    </location>
</feature>
<gene>
    <name evidence="2" type="ordered locus">Os03g0237900</name>
    <name evidence="2" type="ORF">OSNPB_030237900</name>
</gene>
<sequence length="144" mass="16006">MDEDRAVEAAASAWPGPSRRRRLIEFLLHASTVRAPLHPLSFRHGPLDSYLTSHAAFCCDSFLAARPPSRRQVHRALLLRRPPTALPPEEDGVLWRTGWPSCDLLAARASEGQQPGALRPRCRVDRQQDSRAEAAVGEEPQGAW</sequence>
<evidence type="ECO:0000313" key="2">
    <source>
        <dbReference type="EMBL" id="BAS83168.1"/>
    </source>
</evidence>